<dbReference type="GO" id="GO:0005634">
    <property type="term" value="C:nucleus"/>
    <property type="evidence" value="ECO:0007669"/>
    <property type="project" value="UniProtKB-SubCell"/>
</dbReference>
<dbReference type="SUPFAM" id="SSF57701">
    <property type="entry name" value="Zn2/Cys6 DNA-binding domain"/>
    <property type="match status" value="1"/>
</dbReference>
<dbReference type="SMART" id="SM00066">
    <property type="entry name" value="GAL4"/>
    <property type="match status" value="1"/>
</dbReference>
<proteinExistence type="predicted"/>
<feature type="domain" description="Zn(2)-C6 fungal-type" evidence="7">
    <location>
        <begin position="19"/>
        <end position="56"/>
    </location>
</feature>
<dbReference type="PROSITE" id="PS50048">
    <property type="entry name" value="ZN2_CY6_FUNGAL_2"/>
    <property type="match status" value="1"/>
</dbReference>
<dbReference type="Proteomes" id="UP000559256">
    <property type="component" value="Unassembled WGS sequence"/>
</dbReference>
<keyword evidence="4" id="KW-0804">Transcription</keyword>
<evidence type="ECO:0000259" key="7">
    <source>
        <dbReference type="PROSITE" id="PS50048"/>
    </source>
</evidence>
<dbReference type="CDD" id="cd12148">
    <property type="entry name" value="fungal_TF_MHR"/>
    <property type="match status" value="1"/>
</dbReference>
<feature type="compositionally biased region" description="Polar residues" evidence="6">
    <location>
        <begin position="88"/>
        <end position="100"/>
    </location>
</feature>
<feature type="region of interest" description="Disordered" evidence="6">
    <location>
        <begin position="59"/>
        <end position="78"/>
    </location>
</feature>
<dbReference type="Gene3D" id="4.10.240.10">
    <property type="entry name" value="Zn(2)-C6 fungal-type DNA-binding domain"/>
    <property type="match status" value="1"/>
</dbReference>
<dbReference type="CDD" id="cd00067">
    <property type="entry name" value="GAL4"/>
    <property type="match status" value="1"/>
</dbReference>
<gene>
    <name evidence="8" type="ORF">D9758_012868</name>
</gene>
<dbReference type="InterPro" id="IPR051089">
    <property type="entry name" value="prtT"/>
</dbReference>
<accession>A0A8H5CBT0</accession>
<reference evidence="8 9" key="1">
    <citation type="journal article" date="2020" name="ISME J.">
        <title>Uncovering the hidden diversity of litter-decomposition mechanisms in mushroom-forming fungi.</title>
        <authorList>
            <person name="Floudas D."/>
            <person name="Bentzer J."/>
            <person name="Ahren D."/>
            <person name="Johansson T."/>
            <person name="Persson P."/>
            <person name="Tunlid A."/>
        </authorList>
    </citation>
    <scope>NUCLEOTIDE SEQUENCE [LARGE SCALE GENOMIC DNA]</scope>
    <source>
        <strain evidence="8 9">CBS 291.85</strain>
    </source>
</reference>
<dbReference type="GO" id="GO:0000976">
    <property type="term" value="F:transcription cis-regulatory region binding"/>
    <property type="evidence" value="ECO:0007669"/>
    <property type="project" value="TreeGrafter"/>
</dbReference>
<evidence type="ECO:0000256" key="4">
    <source>
        <dbReference type="ARBA" id="ARBA00023163"/>
    </source>
</evidence>
<dbReference type="InterPro" id="IPR001138">
    <property type="entry name" value="Zn2Cys6_DnaBD"/>
</dbReference>
<comment type="subcellular location">
    <subcellularLocation>
        <location evidence="1">Nucleus</location>
    </subcellularLocation>
</comment>
<dbReference type="InterPro" id="IPR036864">
    <property type="entry name" value="Zn2-C6_fun-type_DNA-bd_sf"/>
</dbReference>
<dbReference type="GO" id="GO:0008270">
    <property type="term" value="F:zinc ion binding"/>
    <property type="evidence" value="ECO:0007669"/>
    <property type="project" value="InterPro"/>
</dbReference>
<dbReference type="EMBL" id="JAACJM010000198">
    <property type="protein sequence ID" value="KAF5338221.1"/>
    <property type="molecule type" value="Genomic_DNA"/>
</dbReference>
<evidence type="ECO:0000256" key="3">
    <source>
        <dbReference type="ARBA" id="ARBA00023125"/>
    </source>
</evidence>
<evidence type="ECO:0000313" key="8">
    <source>
        <dbReference type="EMBL" id="KAF5338221.1"/>
    </source>
</evidence>
<feature type="region of interest" description="Disordered" evidence="6">
    <location>
        <begin position="88"/>
        <end position="127"/>
    </location>
</feature>
<comment type="caution">
    <text evidence="8">The sequence shown here is derived from an EMBL/GenBank/DDBJ whole genome shotgun (WGS) entry which is preliminary data.</text>
</comment>
<keyword evidence="5" id="KW-0539">Nucleus</keyword>
<evidence type="ECO:0000313" key="9">
    <source>
        <dbReference type="Proteomes" id="UP000559256"/>
    </source>
</evidence>
<evidence type="ECO:0000256" key="1">
    <source>
        <dbReference type="ARBA" id="ARBA00004123"/>
    </source>
</evidence>
<dbReference type="GO" id="GO:0000981">
    <property type="term" value="F:DNA-binding transcription factor activity, RNA polymerase II-specific"/>
    <property type="evidence" value="ECO:0007669"/>
    <property type="project" value="InterPro"/>
</dbReference>
<keyword evidence="2" id="KW-0805">Transcription regulation</keyword>
<sequence>MGSHSQPIKSRGHLAQKKACLGCRSIKVRCDRAEPDKVNSSIQCTRCARLQIPCVVQEHHRGRRTAPGARETFSAMNQDDDMLVDVGQSSHRVPSQETTQSRPPSSVNSSSSSSYTPPSYSDLCNNTTETDSAHRDYLRAPLAETLNRQQTTLPSPGLGQDPVSVRYLTVSEAKSLLLFYMTEMNQIYALLDPILCTFEYVRAKSPLLFTAILTVAAKFEMQGKYPILLTFCQDLLAKTFIVGTSSLETIQAIRILISYRDHTDHSSYVKLGFCIRMAYDLSLDQPHKRPLPDDETRAREILSGERTWFELVSTDEAISRQRGRPVIISSESVQDPRRWVEENAKYRLDTDPFIAAQTSACGQEYGTFSKLFAIDPPSFSSFAQRQELQLAAARRAKQWTEIWSRPSQEDYRFPIHPTCLATLHFFRCMLDFHVAEIYYRHVLYRPEGVNDLGKEFPALVAVYGAAIAMFQLFSDEFGDGSLRYAPDYMLIGSAHVALWLYKNRSKMHDTTKMAVLTVLKGAMQQFCSSAKADHEGAAYQARFLDGLIHAIEMENGQGSSPCSGSEITAANTNDPHIPVRQVRQMPEQQSHDVPLNPDFPSSVAASMHTYSYPAPPAQEYNIPVDDSFNFLFQDTQAPQAAGFSSLFNIVPDSSYWANLFPELSQ</sequence>
<evidence type="ECO:0000256" key="5">
    <source>
        <dbReference type="ARBA" id="ARBA00023242"/>
    </source>
</evidence>
<name>A0A8H5CBT0_9AGAR</name>
<dbReference type="PANTHER" id="PTHR31845">
    <property type="entry name" value="FINGER DOMAIN PROTEIN, PUTATIVE-RELATED"/>
    <property type="match status" value="1"/>
</dbReference>
<dbReference type="AlphaFoldDB" id="A0A8H5CBT0"/>
<feature type="compositionally biased region" description="Low complexity" evidence="6">
    <location>
        <begin position="101"/>
        <end position="121"/>
    </location>
</feature>
<evidence type="ECO:0000256" key="2">
    <source>
        <dbReference type="ARBA" id="ARBA00023015"/>
    </source>
</evidence>
<evidence type="ECO:0000256" key="6">
    <source>
        <dbReference type="SAM" id="MobiDB-lite"/>
    </source>
</evidence>
<dbReference type="PANTHER" id="PTHR31845:SF19">
    <property type="entry name" value="TRANSCRIPTION FACTOR DOMAIN-CONTAINING PROTEIN"/>
    <property type="match status" value="1"/>
</dbReference>
<keyword evidence="3" id="KW-0238">DNA-binding</keyword>
<dbReference type="OrthoDB" id="3163292at2759"/>
<dbReference type="Pfam" id="PF00172">
    <property type="entry name" value="Zn_clus"/>
    <property type="match status" value="1"/>
</dbReference>
<keyword evidence="9" id="KW-1185">Reference proteome</keyword>
<organism evidence="8 9">
    <name type="scientific">Tetrapyrgos nigripes</name>
    <dbReference type="NCBI Taxonomy" id="182062"/>
    <lineage>
        <taxon>Eukaryota</taxon>
        <taxon>Fungi</taxon>
        <taxon>Dikarya</taxon>
        <taxon>Basidiomycota</taxon>
        <taxon>Agaricomycotina</taxon>
        <taxon>Agaricomycetes</taxon>
        <taxon>Agaricomycetidae</taxon>
        <taxon>Agaricales</taxon>
        <taxon>Marasmiineae</taxon>
        <taxon>Marasmiaceae</taxon>
        <taxon>Tetrapyrgos</taxon>
    </lineage>
</organism>
<protein>
    <recommendedName>
        <fullName evidence="7">Zn(2)-C6 fungal-type domain-containing protein</fullName>
    </recommendedName>
</protein>